<comment type="caution">
    <text evidence="2">The sequence shown here is derived from an EMBL/GenBank/DDBJ whole genome shotgun (WGS) entry which is preliminary data.</text>
</comment>
<reference evidence="2" key="1">
    <citation type="submission" date="2016-02" db="EMBL/GenBank/DDBJ databases">
        <title>Genome sequence of Bacillus trypoxylicola KCTC 13244(T).</title>
        <authorList>
            <person name="Jeong H."/>
            <person name="Park S.-H."/>
            <person name="Choi S.-K."/>
        </authorList>
    </citation>
    <scope>NUCLEOTIDE SEQUENCE [LARGE SCALE GENOMIC DNA]</scope>
    <source>
        <strain evidence="2">KCTC 13244</strain>
    </source>
</reference>
<dbReference type="Proteomes" id="UP000075806">
    <property type="component" value="Unassembled WGS sequence"/>
</dbReference>
<evidence type="ECO:0000313" key="3">
    <source>
        <dbReference type="Proteomes" id="UP000075806"/>
    </source>
</evidence>
<dbReference type="STRING" id="519424.AZF04_12040"/>
<protein>
    <recommendedName>
        <fullName evidence="4">MucB/RseB N-terminal domain-containing protein</fullName>
    </recommendedName>
</protein>
<gene>
    <name evidence="2" type="ORF">AZF04_12040</name>
</gene>
<feature type="chain" id="PRO_5007825150" description="MucB/RseB N-terminal domain-containing protein" evidence="1">
    <location>
        <begin position="24"/>
        <end position="354"/>
    </location>
</feature>
<name>A0A161QEQ3_9BACI</name>
<dbReference type="InterPro" id="IPR052944">
    <property type="entry name" value="Sporulation_related"/>
</dbReference>
<dbReference type="PROSITE" id="PS51257">
    <property type="entry name" value="PROKAR_LIPOPROTEIN"/>
    <property type="match status" value="1"/>
</dbReference>
<evidence type="ECO:0008006" key="4">
    <source>
        <dbReference type="Google" id="ProtNLM"/>
    </source>
</evidence>
<evidence type="ECO:0000256" key="1">
    <source>
        <dbReference type="SAM" id="SignalP"/>
    </source>
</evidence>
<keyword evidence="3" id="KW-1185">Reference proteome</keyword>
<proteinExistence type="predicted"/>
<dbReference type="OrthoDB" id="2389132at2"/>
<dbReference type="PANTHER" id="PTHR37507:SF2">
    <property type="entry name" value="SPORULATION PROTEIN YDCC"/>
    <property type="match status" value="1"/>
</dbReference>
<evidence type="ECO:0000313" key="2">
    <source>
        <dbReference type="EMBL" id="KYG27057.1"/>
    </source>
</evidence>
<dbReference type="RefSeq" id="WP_061950002.1">
    <property type="nucleotide sequence ID" value="NZ_LTAO01000037.1"/>
</dbReference>
<dbReference type="AlphaFoldDB" id="A0A161QEQ3"/>
<feature type="signal peptide" evidence="1">
    <location>
        <begin position="1"/>
        <end position="23"/>
    </location>
</feature>
<dbReference type="EMBL" id="LTAO01000037">
    <property type="protein sequence ID" value="KYG27057.1"/>
    <property type="molecule type" value="Genomic_DNA"/>
</dbReference>
<sequence length="354" mass="41208">MMKKILFLFSMLLLLLVGCQAQAATTPEEIIHNLVSDSTTFQSYYGVSRLTEHYDDLTIETIMEEKVAGPDLRYVESTDVTTGYKAYSMYKDKILTFYSEELEEAFQTEGELPGLDLSNQLDFIIDFLSTFTEEEVELEVVGEEEIVGRMTDQLQIKNLGTNSLFDEMVLWVDQEMNMILKFYSKTGEMVSTTEYEELQLEPSFDEDDFFIPIPEHMVIEDLEEGFKPESITLDEAKEFLGKDFLLLSEELVTLSDIEISQFEELVDISFIYSRDSIAYISLFVNPIDNEEKEEEFDYFPGAEQIIFRDTKAYVIPELNWIMWEEGDFSYTLMSDNPTIEIEELLEFENQFISY</sequence>
<dbReference type="PANTHER" id="PTHR37507">
    <property type="entry name" value="SPORULATION PROTEIN YDCC"/>
    <property type="match status" value="1"/>
</dbReference>
<organism evidence="2 3">
    <name type="scientific">Alkalihalobacillus trypoxylicola</name>
    <dbReference type="NCBI Taxonomy" id="519424"/>
    <lineage>
        <taxon>Bacteria</taxon>
        <taxon>Bacillati</taxon>
        <taxon>Bacillota</taxon>
        <taxon>Bacilli</taxon>
        <taxon>Bacillales</taxon>
        <taxon>Bacillaceae</taxon>
        <taxon>Alkalihalobacillus</taxon>
    </lineage>
</organism>
<keyword evidence="1" id="KW-0732">Signal</keyword>
<accession>A0A161QEQ3</accession>
<dbReference type="Gene3D" id="2.50.20.10">
    <property type="entry name" value="Lipoprotein localisation LolA/LolB/LppX"/>
    <property type="match status" value="1"/>
</dbReference>